<evidence type="ECO:0000256" key="3">
    <source>
        <dbReference type="PROSITE-ProRule" id="PRU00221"/>
    </source>
</evidence>
<dbReference type="PROSITE" id="PS50082">
    <property type="entry name" value="WD_REPEATS_2"/>
    <property type="match status" value="1"/>
</dbReference>
<dbReference type="WBParaSite" id="MBELARI_LOCUS14116">
    <property type="protein sequence ID" value="MBELARI_LOCUS14116"/>
    <property type="gene ID" value="MBELARI_LOCUS14116"/>
</dbReference>
<reference evidence="6" key="1">
    <citation type="submission" date="2024-02" db="UniProtKB">
        <authorList>
            <consortium name="WormBaseParasite"/>
        </authorList>
    </citation>
    <scope>IDENTIFICATION</scope>
</reference>
<dbReference type="Gene3D" id="2.130.10.10">
    <property type="entry name" value="YVTN repeat-like/Quinoprotein amine dehydrogenase"/>
    <property type="match status" value="1"/>
</dbReference>
<dbReference type="InterPro" id="IPR015943">
    <property type="entry name" value="WD40/YVTN_repeat-like_dom_sf"/>
</dbReference>
<keyword evidence="2" id="KW-0677">Repeat</keyword>
<feature type="repeat" description="WD" evidence="3">
    <location>
        <begin position="162"/>
        <end position="196"/>
    </location>
</feature>
<dbReference type="SUPFAM" id="SSF81383">
    <property type="entry name" value="F-box domain"/>
    <property type="match status" value="1"/>
</dbReference>
<dbReference type="Pfam" id="PF00400">
    <property type="entry name" value="WD40"/>
    <property type="match status" value="1"/>
</dbReference>
<dbReference type="SMART" id="SM00320">
    <property type="entry name" value="WD40"/>
    <property type="match status" value="3"/>
</dbReference>
<dbReference type="Proteomes" id="UP000887575">
    <property type="component" value="Unassembled WGS sequence"/>
</dbReference>
<proteinExistence type="predicted"/>
<dbReference type="PROSITE" id="PS00678">
    <property type="entry name" value="WD_REPEATS_1"/>
    <property type="match status" value="1"/>
</dbReference>
<dbReference type="PANTHER" id="PTHR19855:SF34">
    <property type="entry name" value="F-BOX_WD REPEAT-CONTAINING PROTEIN 9"/>
    <property type="match status" value="1"/>
</dbReference>
<keyword evidence="5" id="KW-1185">Reference proteome</keyword>
<dbReference type="SUPFAM" id="SSF50978">
    <property type="entry name" value="WD40 repeat-like"/>
    <property type="match status" value="1"/>
</dbReference>
<dbReference type="InterPro" id="IPR001680">
    <property type="entry name" value="WD40_rpt"/>
</dbReference>
<sequence length="405" mass="45414">MEGPGSSSQFETNLVDLPRELLMKIFETLPPKHVYKMSRVCRLLNRLIKDDSWWMNQIQRALNGVRLPIAETKDEEFTPFTTRDAIYFEERRWAAIAQETKSITEGSCSHYATIDAVKLFKSSNGARFCITGARDRSLKIFNLDAIKNSPVNKDTWVNKEKEGAHEGWIWSVDLVNEQNELLSAGWDSTVCLWDIDQRPFHCISRKIDAENGAVTGILADEKVAICSRFHSTITIHDINNNLESVGKVRAHQGAITSIAQKGHYIYSYGVDRKLRITDKRNLKEHLSIRNVPNSLNICLNSGLVYLATSSGEVHAYRADNLSPSHNFRVVPDGNAVRQVIKTKGSVLALTQLGGLKSFSLAPAPIEMYSTGKFHCEPCRFDYLAGDVAVGCGDGSVTFWHRPVDL</sequence>
<dbReference type="Pfam" id="PF12937">
    <property type="entry name" value="F-box-like"/>
    <property type="match status" value="1"/>
</dbReference>
<dbReference type="InterPro" id="IPR036322">
    <property type="entry name" value="WD40_repeat_dom_sf"/>
</dbReference>
<evidence type="ECO:0000256" key="2">
    <source>
        <dbReference type="ARBA" id="ARBA00022737"/>
    </source>
</evidence>
<protein>
    <recommendedName>
        <fullName evidence="4">F-box domain-containing protein</fullName>
    </recommendedName>
</protein>
<evidence type="ECO:0000313" key="6">
    <source>
        <dbReference type="WBParaSite" id="MBELARI_LOCUS14116"/>
    </source>
</evidence>
<keyword evidence="1 3" id="KW-0853">WD repeat</keyword>
<evidence type="ECO:0000256" key="1">
    <source>
        <dbReference type="ARBA" id="ARBA00022574"/>
    </source>
</evidence>
<dbReference type="PROSITE" id="PS50181">
    <property type="entry name" value="FBOX"/>
    <property type="match status" value="1"/>
</dbReference>
<evidence type="ECO:0000313" key="5">
    <source>
        <dbReference type="Proteomes" id="UP000887575"/>
    </source>
</evidence>
<accession>A0AAF3EJE9</accession>
<dbReference type="InterPro" id="IPR001810">
    <property type="entry name" value="F-box_dom"/>
</dbReference>
<dbReference type="PANTHER" id="PTHR19855">
    <property type="entry name" value="WD40 REPEAT PROTEIN 12, 37"/>
    <property type="match status" value="1"/>
</dbReference>
<dbReference type="InterPro" id="IPR019775">
    <property type="entry name" value="WD40_repeat_CS"/>
</dbReference>
<dbReference type="CDD" id="cd09917">
    <property type="entry name" value="F-box_SF"/>
    <property type="match status" value="1"/>
</dbReference>
<dbReference type="SMART" id="SM00256">
    <property type="entry name" value="FBOX"/>
    <property type="match status" value="1"/>
</dbReference>
<dbReference type="AlphaFoldDB" id="A0AAF3EJE9"/>
<organism evidence="5 6">
    <name type="scientific">Mesorhabditis belari</name>
    <dbReference type="NCBI Taxonomy" id="2138241"/>
    <lineage>
        <taxon>Eukaryota</taxon>
        <taxon>Metazoa</taxon>
        <taxon>Ecdysozoa</taxon>
        <taxon>Nematoda</taxon>
        <taxon>Chromadorea</taxon>
        <taxon>Rhabditida</taxon>
        <taxon>Rhabditina</taxon>
        <taxon>Rhabditomorpha</taxon>
        <taxon>Rhabditoidea</taxon>
        <taxon>Rhabditidae</taxon>
        <taxon>Mesorhabditinae</taxon>
        <taxon>Mesorhabditis</taxon>
    </lineage>
</organism>
<name>A0AAF3EJE9_9BILA</name>
<feature type="domain" description="F-box" evidence="4">
    <location>
        <begin position="11"/>
        <end position="57"/>
    </location>
</feature>
<evidence type="ECO:0000259" key="4">
    <source>
        <dbReference type="PROSITE" id="PS50181"/>
    </source>
</evidence>
<dbReference type="Gene3D" id="1.20.1280.50">
    <property type="match status" value="1"/>
</dbReference>
<dbReference type="InterPro" id="IPR036047">
    <property type="entry name" value="F-box-like_dom_sf"/>
</dbReference>